<dbReference type="PROSITE" id="PS00758">
    <property type="entry name" value="ARGE_DAPE_CPG2_1"/>
    <property type="match status" value="1"/>
</dbReference>
<dbReference type="InterPro" id="IPR036264">
    <property type="entry name" value="Bact_exopeptidase_dim_dom"/>
</dbReference>
<comment type="function">
    <text evidence="9">Cleaves the N-terminal amino acid of tripeptides.</text>
</comment>
<dbReference type="AlphaFoldDB" id="A0A662Z6M0"/>
<dbReference type="InterPro" id="IPR011650">
    <property type="entry name" value="Peptidase_M20_dimer"/>
</dbReference>
<dbReference type="CDD" id="cd03892">
    <property type="entry name" value="M20_peptT"/>
    <property type="match status" value="1"/>
</dbReference>
<keyword evidence="5 9" id="KW-0479">Metal-binding</keyword>
<dbReference type="Gene3D" id="3.30.70.360">
    <property type="match status" value="1"/>
</dbReference>
<dbReference type="SUPFAM" id="SSF53187">
    <property type="entry name" value="Zn-dependent exopeptidases"/>
    <property type="match status" value="1"/>
</dbReference>
<dbReference type="OrthoDB" id="9804934at2"/>
<dbReference type="Gene3D" id="3.40.630.10">
    <property type="entry name" value="Zn peptidases"/>
    <property type="match status" value="1"/>
</dbReference>
<dbReference type="PIRSF" id="PIRSF037215">
    <property type="entry name" value="Peptidase_M20B"/>
    <property type="match status" value="1"/>
</dbReference>
<feature type="domain" description="Peptidase M20 dimerisation" evidence="12">
    <location>
        <begin position="206"/>
        <end position="306"/>
    </location>
</feature>
<dbReference type="EC" id="3.4.11.4" evidence="9"/>
<feature type="binding site" evidence="9 11">
    <location>
        <position position="175"/>
    </location>
    <ligand>
        <name>Zn(2+)</name>
        <dbReference type="ChEBI" id="CHEBI:29105"/>
        <label>2</label>
    </ligand>
</feature>
<gene>
    <name evidence="9" type="primary">pepT</name>
    <name evidence="13" type="ORF">SAMN05192557_1655</name>
</gene>
<dbReference type="GO" id="GO:0006508">
    <property type="term" value="P:proteolysis"/>
    <property type="evidence" value="ECO:0007669"/>
    <property type="project" value="UniProtKB-UniRule"/>
</dbReference>
<dbReference type="NCBIfam" id="NF003976">
    <property type="entry name" value="PRK05469.1"/>
    <property type="match status" value="1"/>
</dbReference>
<dbReference type="HAMAP" id="MF_00550">
    <property type="entry name" value="Aminopeptidase_M20"/>
    <property type="match status" value="1"/>
</dbReference>
<keyword evidence="8 9" id="KW-0482">Metalloprotease</keyword>
<dbReference type="InterPro" id="IPR010161">
    <property type="entry name" value="Peptidase_M20B"/>
</dbReference>
<feature type="active site" evidence="9 10">
    <location>
        <position position="80"/>
    </location>
</feature>
<keyword evidence="9" id="KW-0963">Cytoplasm</keyword>
<comment type="subcellular location">
    <subcellularLocation>
        <location evidence="9">Cytoplasm</location>
    </subcellularLocation>
</comment>
<feature type="binding site" evidence="9 11">
    <location>
        <position position="78"/>
    </location>
    <ligand>
        <name>Zn(2+)</name>
        <dbReference type="ChEBI" id="CHEBI:29105"/>
        <label>1</label>
    </ligand>
</feature>
<feature type="active site" description="Proton acceptor" evidence="9 10">
    <location>
        <position position="174"/>
    </location>
</feature>
<comment type="catalytic activity">
    <reaction evidence="1 9">
        <text>Release of the N-terminal residue from a tripeptide.</text>
        <dbReference type="EC" id="3.4.11.4"/>
    </reaction>
</comment>
<evidence type="ECO:0000256" key="2">
    <source>
        <dbReference type="ARBA" id="ARBA00009692"/>
    </source>
</evidence>
<feature type="binding site" evidence="9 11">
    <location>
        <position position="379"/>
    </location>
    <ligand>
        <name>Zn(2+)</name>
        <dbReference type="ChEBI" id="CHEBI:29105"/>
        <label>2</label>
    </ligand>
</feature>
<evidence type="ECO:0000256" key="1">
    <source>
        <dbReference type="ARBA" id="ARBA00000870"/>
    </source>
</evidence>
<comment type="cofactor">
    <cofactor evidence="9 11">
        <name>Zn(2+)</name>
        <dbReference type="ChEBI" id="CHEBI:29105"/>
    </cofactor>
    <text evidence="9 11">Binds 2 Zn(2+) ions per subunit.</text>
</comment>
<dbReference type="PANTHER" id="PTHR42994:SF1">
    <property type="entry name" value="PEPTIDASE T"/>
    <property type="match status" value="1"/>
</dbReference>
<dbReference type="Pfam" id="PF07687">
    <property type="entry name" value="M20_dimer"/>
    <property type="match status" value="1"/>
</dbReference>
<dbReference type="Pfam" id="PF01546">
    <property type="entry name" value="Peptidase_M20"/>
    <property type="match status" value="1"/>
</dbReference>
<evidence type="ECO:0000256" key="3">
    <source>
        <dbReference type="ARBA" id="ARBA00022438"/>
    </source>
</evidence>
<dbReference type="EMBL" id="FOIT01000005">
    <property type="protein sequence ID" value="SEW11136.1"/>
    <property type="molecule type" value="Genomic_DNA"/>
</dbReference>
<name>A0A662Z6M0_9STAP</name>
<evidence type="ECO:0000256" key="9">
    <source>
        <dbReference type="HAMAP-Rule" id="MF_00550"/>
    </source>
</evidence>
<comment type="similarity">
    <text evidence="2 9">Belongs to the peptidase M20B family.</text>
</comment>
<dbReference type="PANTHER" id="PTHR42994">
    <property type="entry name" value="PEPTIDASE T"/>
    <property type="match status" value="1"/>
</dbReference>
<evidence type="ECO:0000256" key="5">
    <source>
        <dbReference type="ARBA" id="ARBA00022723"/>
    </source>
</evidence>
<dbReference type="GO" id="GO:0045148">
    <property type="term" value="F:tripeptide aminopeptidase activity"/>
    <property type="evidence" value="ECO:0007669"/>
    <property type="project" value="UniProtKB-UniRule"/>
</dbReference>
<evidence type="ECO:0000259" key="12">
    <source>
        <dbReference type="Pfam" id="PF07687"/>
    </source>
</evidence>
<keyword evidence="4 9" id="KW-0645">Protease</keyword>
<protein>
    <recommendedName>
        <fullName evidence="9">Peptidase T</fullName>
        <ecNumber evidence="9">3.4.11.4</ecNumber>
    </recommendedName>
    <alternativeName>
        <fullName evidence="9">Aminotripeptidase</fullName>
        <shortName evidence="9">Tripeptidase</shortName>
    </alternativeName>
    <alternativeName>
        <fullName evidence="9">Tripeptide aminopeptidase</fullName>
    </alternativeName>
</protein>
<sequence>MQEKLIERLTRYVKIDTQSDDSSDSVPSTKKQFDLLDELKSELVELGLEEVTLDDKGYLFATLPANTNNEVVVGFMAHVDTSPDFSGENVSPKVVQYVGGDIVLNEELNIVLSPEEFPTLDNQVGHRLMVTDGTTLLGADNKAGIAEIVTAVEYLLEHPEIERPKVRIAFTPDEEIGRGPHDFDVEAFGADHAYTVDGGGVGELQYESFNAAGVRVTFHGKSVHPGTAKDTMINAGRIAAEFVSMFDENETPERTEGYEGFYHVGSISGNVEHVDVTMIVRDHDKENFENRKRTVEENVETLQKKYGEDVVELVMKDQYYNMKDKIEPVMEIVETARVAMESLDIDVHIEPVRGGTDGSQLSYKGLPTPNLFTGGYNFHGKFEYASIDEMELATQTIVEIIKKTV</sequence>
<evidence type="ECO:0000256" key="7">
    <source>
        <dbReference type="ARBA" id="ARBA00022833"/>
    </source>
</evidence>
<evidence type="ECO:0000256" key="8">
    <source>
        <dbReference type="ARBA" id="ARBA00023049"/>
    </source>
</evidence>
<dbReference type="NCBIfam" id="TIGR01882">
    <property type="entry name" value="peptidase-T"/>
    <property type="match status" value="1"/>
</dbReference>
<dbReference type="NCBIfam" id="NF009920">
    <property type="entry name" value="PRK13381.1"/>
    <property type="match status" value="1"/>
</dbReference>
<dbReference type="PROSITE" id="PS00759">
    <property type="entry name" value="ARGE_DAPE_CPG2_2"/>
    <property type="match status" value="1"/>
</dbReference>
<dbReference type="InterPro" id="IPR002933">
    <property type="entry name" value="Peptidase_M20"/>
</dbReference>
<proteinExistence type="inferred from homology"/>
<keyword evidence="7 9" id="KW-0862">Zinc</keyword>
<evidence type="ECO:0000313" key="14">
    <source>
        <dbReference type="Proteomes" id="UP000243605"/>
    </source>
</evidence>
<evidence type="ECO:0000256" key="10">
    <source>
        <dbReference type="PIRSR" id="PIRSR037215-1"/>
    </source>
</evidence>
<feature type="binding site" evidence="9 11">
    <location>
        <position position="197"/>
    </location>
    <ligand>
        <name>Zn(2+)</name>
        <dbReference type="ChEBI" id="CHEBI:29105"/>
        <label>1</label>
    </ligand>
</feature>
<dbReference type="GO" id="GO:0008270">
    <property type="term" value="F:zinc ion binding"/>
    <property type="evidence" value="ECO:0007669"/>
    <property type="project" value="UniProtKB-UniRule"/>
</dbReference>
<evidence type="ECO:0000256" key="11">
    <source>
        <dbReference type="PIRSR" id="PIRSR037215-2"/>
    </source>
</evidence>
<dbReference type="GO" id="GO:0005829">
    <property type="term" value="C:cytosol"/>
    <property type="evidence" value="ECO:0007669"/>
    <property type="project" value="TreeGrafter"/>
</dbReference>
<accession>A0A662Z6M0</accession>
<feature type="binding site" evidence="9 11">
    <location>
        <position position="140"/>
    </location>
    <ligand>
        <name>Zn(2+)</name>
        <dbReference type="ChEBI" id="CHEBI:29105"/>
        <label>2</label>
    </ligand>
</feature>
<evidence type="ECO:0000256" key="6">
    <source>
        <dbReference type="ARBA" id="ARBA00022801"/>
    </source>
</evidence>
<dbReference type="SUPFAM" id="SSF55031">
    <property type="entry name" value="Bacterial exopeptidase dimerisation domain"/>
    <property type="match status" value="1"/>
</dbReference>
<evidence type="ECO:0000256" key="4">
    <source>
        <dbReference type="ARBA" id="ARBA00022670"/>
    </source>
</evidence>
<organism evidence="13 14">
    <name type="scientific">Aliicoccus persicus</name>
    <dbReference type="NCBI Taxonomy" id="930138"/>
    <lineage>
        <taxon>Bacteria</taxon>
        <taxon>Bacillati</taxon>
        <taxon>Bacillota</taxon>
        <taxon>Bacilli</taxon>
        <taxon>Bacillales</taxon>
        <taxon>Staphylococcaceae</taxon>
        <taxon>Aliicoccus</taxon>
    </lineage>
</organism>
<keyword evidence="6 9" id="KW-0378">Hydrolase</keyword>
<feature type="binding site" evidence="9 11">
    <location>
        <position position="140"/>
    </location>
    <ligand>
        <name>Zn(2+)</name>
        <dbReference type="ChEBI" id="CHEBI:29105"/>
        <label>1</label>
    </ligand>
</feature>
<dbReference type="GO" id="GO:0008237">
    <property type="term" value="F:metallopeptidase activity"/>
    <property type="evidence" value="ECO:0007669"/>
    <property type="project" value="UniProtKB-KW"/>
</dbReference>
<keyword evidence="3 9" id="KW-0031">Aminopeptidase</keyword>
<dbReference type="Proteomes" id="UP000243605">
    <property type="component" value="Unassembled WGS sequence"/>
</dbReference>
<reference evidence="13 14" key="1">
    <citation type="submission" date="2016-10" db="EMBL/GenBank/DDBJ databases">
        <authorList>
            <person name="Varghese N."/>
            <person name="Submissions S."/>
        </authorList>
    </citation>
    <scope>NUCLEOTIDE SEQUENCE [LARGE SCALE GENOMIC DNA]</scope>
    <source>
        <strain evidence="13 14">IBRC-M10081</strain>
    </source>
</reference>
<dbReference type="InterPro" id="IPR001261">
    <property type="entry name" value="ArgE/DapE_CS"/>
</dbReference>
<dbReference type="GO" id="GO:0043171">
    <property type="term" value="P:peptide catabolic process"/>
    <property type="evidence" value="ECO:0007669"/>
    <property type="project" value="UniProtKB-UniRule"/>
</dbReference>
<keyword evidence="14" id="KW-1185">Reference proteome</keyword>
<dbReference type="RefSeq" id="WP_091475673.1">
    <property type="nucleotide sequence ID" value="NZ_FOIT01000005.1"/>
</dbReference>
<evidence type="ECO:0000313" key="13">
    <source>
        <dbReference type="EMBL" id="SEW11136.1"/>
    </source>
</evidence>